<dbReference type="Proteomes" id="UP000266673">
    <property type="component" value="Unassembled WGS sequence"/>
</dbReference>
<evidence type="ECO:0000313" key="2">
    <source>
        <dbReference type="Proteomes" id="UP000266673"/>
    </source>
</evidence>
<comment type="caution">
    <text evidence="1">The sequence shown here is derived from an EMBL/GenBank/DDBJ whole genome shotgun (WGS) entry which is preliminary data.</text>
</comment>
<sequence length="286" mass="34444">MYGFDISIILDKKDRTLPKPFNNHPGYDMKYVMAYCLNYTGYGYEQYVKLFATERLYDNLSIVRLDENLIQWAVQVKIDLQDLLLQQKFSVYHRFCLFAFYPGGKLEDFNYYHPKPFKNGTAICFGCWKVICVNVNVKPKKKHHFSRGRYVKILEPKDLILEHWDRDCFRPKTDFGYARIIQKFWRSFKEKKPSNARLAWNSLANNNTSDDKKFLGLTQHKVKNSQTREQFNQWHTKWIELYKNNPMMCSSIINRQSKEYYISDNWIECKKSQLLVRFQKRLLEIQ</sequence>
<accession>A0A397V1W0</accession>
<reference evidence="1 2" key="1">
    <citation type="submission" date="2018-06" db="EMBL/GenBank/DDBJ databases">
        <title>Comparative genomics reveals the genomic features of Rhizophagus irregularis, R. cerebriforme, R. diaphanum and Gigaspora rosea, and their symbiotic lifestyle signature.</title>
        <authorList>
            <person name="Morin E."/>
            <person name="San Clemente H."/>
            <person name="Chen E.C.H."/>
            <person name="De La Providencia I."/>
            <person name="Hainaut M."/>
            <person name="Kuo A."/>
            <person name="Kohler A."/>
            <person name="Murat C."/>
            <person name="Tang N."/>
            <person name="Roy S."/>
            <person name="Loubradou J."/>
            <person name="Henrissat B."/>
            <person name="Grigoriev I.V."/>
            <person name="Corradi N."/>
            <person name="Roux C."/>
            <person name="Martin F.M."/>
        </authorList>
    </citation>
    <scope>NUCLEOTIDE SEQUENCE [LARGE SCALE GENOMIC DNA]</scope>
    <source>
        <strain evidence="1 2">DAOM 194757</strain>
    </source>
</reference>
<organism evidence="1 2">
    <name type="scientific">Gigaspora rosea</name>
    <dbReference type="NCBI Taxonomy" id="44941"/>
    <lineage>
        <taxon>Eukaryota</taxon>
        <taxon>Fungi</taxon>
        <taxon>Fungi incertae sedis</taxon>
        <taxon>Mucoromycota</taxon>
        <taxon>Glomeromycotina</taxon>
        <taxon>Glomeromycetes</taxon>
        <taxon>Diversisporales</taxon>
        <taxon>Gigasporaceae</taxon>
        <taxon>Gigaspora</taxon>
    </lineage>
</organism>
<keyword evidence="2" id="KW-1185">Reference proteome</keyword>
<evidence type="ECO:0000313" key="1">
    <source>
        <dbReference type="EMBL" id="RIB15568.1"/>
    </source>
</evidence>
<protein>
    <submittedName>
        <fullName evidence="1">Uncharacterized protein</fullName>
    </submittedName>
</protein>
<name>A0A397V1W0_9GLOM</name>
<dbReference type="EMBL" id="QKWP01000734">
    <property type="protein sequence ID" value="RIB15568.1"/>
    <property type="molecule type" value="Genomic_DNA"/>
</dbReference>
<proteinExistence type="predicted"/>
<gene>
    <name evidence="1" type="ORF">C2G38_2039253</name>
</gene>
<dbReference type="AlphaFoldDB" id="A0A397V1W0"/>